<dbReference type="AlphaFoldDB" id="A0A0F9NJG3"/>
<organism evidence="2">
    <name type="scientific">marine sediment metagenome</name>
    <dbReference type="NCBI Taxonomy" id="412755"/>
    <lineage>
        <taxon>unclassified sequences</taxon>
        <taxon>metagenomes</taxon>
        <taxon>ecological metagenomes</taxon>
    </lineage>
</organism>
<comment type="caution">
    <text evidence="2">The sequence shown here is derived from an EMBL/GenBank/DDBJ whole genome shotgun (WGS) entry which is preliminary data.</text>
</comment>
<dbReference type="InterPro" id="IPR003615">
    <property type="entry name" value="HNH_nuc"/>
</dbReference>
<dbReference type="CDD" id="cd00085">
    <property type="entry name" value="HNHc"/>
    <property type="match status" value="1"/>
</dbReference>
<dbReference type="EMBL" id="LAZR01003469">
    <property type="protein sequence ID" value="KKN18009.1"/>
    <property type="molecule type" value="Genomic_DNA"/>
</dbReference>
<dbReference type="InterPro" id="IPR002711">
    <property type="entry name" value="HNH"/>
</dbReference>
<dbReference type="InterPro" id="IPR052892">
    <property type="entry name" value="NA-targeting_endonuclease"/>
</dbReference>
<dbReference type="PANTHER" id="PTHR33877:SF1">
    <property type="entry name" value="TYPE IV METHYL-DIRECTED RESTRICTION ENZYME ECOKMCRA"/>
    <property type="match status" value="1"/>
</dbReference>
<gene>
    <name evidence="2" type="ORF">LCGC14_0960130</name>
</gene>
<dbReference type="PANTHER" id="PTHR33877">
    <property type="entry name" value="SLL1193 PROTEIN"/>
    <property type="match status" value="1"/>
</dbReference>
<proteinExistence type="predicted"/>
<dbReference type="Gene3D" id="1.10.30.50">
    <property type="match status" value="1"/>
</dbReference>
<dbReference type="Pfam" id="PF01844">
    <property type="entry name" value="HNH"/>
    <property type="match status" value="1"/>
</dbReference>
<reference evidence="2" key="1">
    <citation type="journal article" date="2015" name="Nature">
        <title>Complex archaea that bridge the gap between prokaryotes and eukaryotes.</title>
        <authorList>
            <person name="Spang A."/>
            <person name="Saw J.H."/>
            <person name="Jorgensen S.L."/>
            <person name="Zaremba-Niedzwiedzka K."/>
            <person name="Martijn J."/>
            <person name="Lind A.E."/>
            <person name="van Eijk R."/>
            <person name="Schleper C."/>
            <person name="Guy L."/>
            <person name="Ettema T.J."/>
        </authorList>
    </citation>
    <scope>NUCLEOTIDE SEQUENCE</scope>
</reference>
<evidence type="ECO:0000259" key="1">
    <source>
        <dbReference type="SMART" id="SM00507"/>
    </source>
</evidence>
<protein>
    <recommendedName>
        <fullName evidence="1">HNH nuclease domain-containing protein</fullName>
    </recommendedName>
</protein>
<evidence type="ECO:0000313" key="2">
    <source>
        <dbReference type="EMBL" id="KKN18009.1"/>
    </source>
</evidence>
<feature type="domain" description="HNH nuclease" evidence="1">
    <location>
        <begin position="148"/>
        <end position="198"/>
    </location>
</feature>
<dbReference type="GO" id="GO:0004519">
    <property type="term" value="F:endonuclease activity"/>
    <property type="evidence" value="ECO:0007669"/>
    <property type="project" value="InterPro"/>
</dbReference>
<accession>A0A0F9NJG3</accession>
<dbReference type="GO" id="GO:0003676">
    <property type="term" value="F:nucleic acid binding"/>
    <property type="evidence" value="ECO:0007669"/>
    <property type="project" value="InterPro"/>
</dbReference>
<sequence>MKISKIKDEQIESVWAEMRERRIRRKLRKTERKWSKEYLLSPDLRKWLEWKEYEGMRREFNKSIFTWEEISAYKEKLRSCACQYDESQQCPNMNNNVEYFDICKKDCIFFPKTCPNCNEVLGEEVLCNLCGWTEQEQEEERSRTIPKSVQKEVWKRDLGKCIECGSTERLAFNHVIPFSKGGSNAARNIQLLCEKCNRSNGV</sequence>
<dbReference type="SMART" id="SM00507">
    <property type="entry name" value="HNHc"/>
    <property type="match status" value="1"/>
</dbReference>
<dbReference type="GO" id="GO:0008270">
    <property type="term" value="F:zinc ion binding"/>
    <property type="evidence" value="ECO:0007669"/>
    <property type="project" value="InterPro"/>
</dbReference>
<name>A0A0F9NJG3_9ZZZZ</name>